<dbReference type="AlphaFoldDB" id="A0A2K9P4K7"/>
<dbReference type="GeneID" id="98063428"/>
<evidence type="ECO:0000256" key="1">
    <source>
        <dbReference type="SAM" id="MobiDB-lite"/>
    </source>
</evidence>
<reference evidence="3 4" key="1">
    <citation type="submission" date="2017-04" db="EMBL/GenBank/DDBJ databases">
        <title>Monoglobus pectinilyticus 14 draft genome.</title>
        <authorList>
            <person name="Kim C."/>
            <person name="Rosendale D.I."/>
            <person name="Kelly W.J."/>
            <person name="Tannock G.W."/>
            <person name="Patchett M.L."/>
            <person name="Jordens J.Z."/>
        </authorList>
    </citation>
    <scope>NUCLEOTIDE SEQUENCE [LARGE SCALE GENOMIC DNA]</scope>
    <source>
        <strain evidence="3 4">14</strain>
    </source>
</reference>
<feature type="signal peptide" evidence="2">
    <location>
        <begin position="1"/>
        <end position="23"/>
    </location>
</feature>
<dbReference type="Proteomes" id="UP000235589">
    <property type="component" value="Chromosome"/>
</dbReference>
<evidence type="ECO:0000256" key="2">
    <source>
        <dbReference type="SAM" id="SignalP"/>
    </source>
</evidence>
<keyword evidence="4" id="KW-1185">Reference proteome</keyword>
<name>A0A2K9P4K7_9FIRM</name>
<dbReference type="KEGG" id="mpec:B9O19_02055"/>
<evidence type="ECO:0000313" key="3">
    <source>
        <dbReference type="EMBL" id="AUO20197.1"/>
    </source>
</evidence>
<feature type="chain" id="PRO_5014992204" evidence="2">
    <location>
        <begin position="24"/>
        <end position="345"/>
    </location>
</feature>
<proteinExistence type="predicted"/>
<dbReference type="RefSeq" id="WP_102366327.1">
    <property type="nucleotide sequence ID" value="NZ_CP020991.1"/>
</dbReference>
<sequence length="345" mass="37955">MKRKVAVIILCVVFLVGTFYVFASDALINQEDKTDVLEIAETAESAEPDSTAEIVIETSPEPDSETAEPTASAAAEEEDLSGQAGENETETTASQYPSNFYELAQVLNSRDINTVGVCDILTSYLYLRDVYGLSNQELEYIAGLIIGGAEPSNIMEAAYFWLDTCEDISIIEQIYNKKSEYEGGKFWVENAYNDVTEYIHGELSVDDVNHYLEAGAAAVDIQNANILSRRGVYTIQQILDRIIGGETIVDVMNDVYGTNITQPVSLFGLNENEEADENILDSKELAGLENKQIEESAEEILSDSGVSERLSKKRNEKNAGLVEQLVVNGIIPGRIDEDLGVIFDE</sequence>
<evidence type="ECO:0000313" key="4">
    <source>
        <dbReference type="Proteomes" id="UP000235589"/>
    </source>
</evidence>
<feature type="compositionally biased region" description="Polar residues" evidence="1">
    <location>
        <begin position="84"/>
        <end position="94"/>
    </location>
</feature>
<accession>A0A2K9P4K7</accession>
<gene>
    <name evidence="3" type="ORF">B9O19_02055</name>
</gene>
<feature type="region of interest" description="Disordered" evidence="1">
    <location>
        <begin position="59"/>
        <end position="94"/>
    </location>
</feature>
<keyword evidence="2" id="KW-0732">Signal</keyword>
<protein>
    <submittedName>
        <fullName evidence="3">Uncharacterized protein</fullName>
    </submittedName>
</protein>
<dbReference type="EMBL" id="CP020991">
    <property type="protein sequence ID" value="AUO20197.1"/>
    <property type="molecule type" value="Genomic_DNA"/>
</dbReference>
<organism evidence="3 4">
    <name type="scientific">Monoglobus pectinilyticus</name>
    <dbReference type="NCBI Taxonomy" id="1981510"/>
    <lineage>
        <taxon>Bacteria</taxon>
        <taxon>Bacillati</taxon>
        <taxon>Bacillota</taxon>
        <taxon>Clostridia</taxon>
        <taxon>Monoglobales</taxon>
        <taxon>Monoglobaceae</taxon>
        <taxon>Monoglobus</taxon>
    </lineage>
</organism>